<protein>
    <recommendedName>
        <fullName evidence="4">Pilus assembly protein, PilO</fullName>
    </recommendedName>
</protein>
<dbReference type="EMBL" id="LCPF01000001">
    <property type="protein sequence ID" value="KKU91675.1"/>
    <property type="molecule type" value="Genomic_DNA"/>
</dbReference>
<accession>A0A0G1XBK1</accession>
<dbReference type="InterPro" id="IPR014717">
    <property type="entry name" value="Transl_elong_EF1B/ribsomal_bS6"/>
</dbReference>
<evidence type="ECO:0008006" key="4">
    <source>
        <dbReference type="Google" id="ProtNLM"/>
    </source>
</evidence>
<name>A0A0G1XBK1_9BACT</name>
<evidence type="ECO:0000313" key="2">
    <source>
        <dbReference type="EMBL" id="KKU91675.1"/>
    </source>
</evidence>
<evidence type="ECO:0000256" key="1">
    <source>
        <dbReference type="SAM" id="Phobius"/>
    </source>
</evidence>
<reference evidence="2 3" key="1">
    <citation type="journal article" date="2015" name="Nature">
        <title>rRNA introns, odd ribosomes, and small enigmatic genomes across a large radiation of phyla.</title>
        <authorList>
            <person name="Brown C.T."/>
            <person name="Hug L.A."/>
            <person name="Thomas B.C."/>
            <person name="Sharon I."/>
            <person name="Castelle C.J."/>
            <person name="Singh A."/>
            <person name="Wilkins M.J."/>
            <person name="Williams K.H."/>
            <person name="Banfield J.F."/>
        </authorList>
    </citation>
    <scope>NUCLEOTIDE SEQUENCE [LARGE SCALE GENOMIC DNA]</scope>
</reference>
<keyword evidence="1" id="KW-0472">Membrane</keyword>
<gene>
    <name evidence="2" type="ORF">UY23_C0001G0281</name>
</gene>
<evidence type="ECO:0000313" key="3">
    <source>
        <dbReference type="Proteomes" id="UP000034956"/>
    </source>
</evidence>
<organism evidence="2 3">
    <name type="scientific">Candidatus Jorgensenbacteria bacterium GW2011_GWA1_48_11</name>
    <dbReference type="NCBI Taxonomy" id="1618660"/>
    <lineage>
        <taxon>Bacteria</taxon>
        <taxon>Candidatus Joergenseniibacteriota</taxon>
    </lineage>
</organism>
<comment type="caution">
    <text evidence="2">The sequence shown here is derived from an EMBL/GenBank/DDBJ whole genome shotgun (WGS) entry which is preliminary data.</text>
</comment>
<feature type="transmembrane region" description="Helical" evidence="1">
    <location>
        <begin position="7"/>
        <end position="28"/>
    </location>
</feature>
<dbReference type="AlphaFoldDB" id="A0A0G1XBK1"/>
<dbReference type="Proteomes" id="UP000034956">
    <property type="component" value="Unassembled WGS sequence"/>
</dbReference>
<dbReference type="Gene3D" id="3.30.70.60">
    <property type="match status" value="1"/>
</dbReference>
<keyword evidence="1" id="KW-0812">Transmembrane</keyword>
<proteinExistence type="predicted"/>
<keyword evidence="1" id="KW-1133">Transmembrane helix</keyword>
<sequence>MKTSTKRILSIGLAGLLLVGTLVVYVSFIKPEIDVIAQERSLAVSKANLFSDQKAAVQGVQKLIAQFQSITSIQQDVNLEMPIGANTTQALNQIQSVTRLNQVNLNSLSIKAESFLPSRQPLAKRLGTLTVNMAVTGAYDNIKGFLRALETNVRVANTKTFTISPVSGLNQNNYSLTLSVEIYYQEGS</sequence>